<proteinExistence type="inferred from homology"/>
<feature type="active site" description="Proton donor" evidence="4">
    <location>
        <position position="50"/>
    </location>
</feature>
<dbReference type="PROSITE" id="PS00798">
    <property type="entry name" value="ALDOKETO_REDUCTASE_1"/>
    <property type="match status" value="1"/>
</dbReference>
<dbReference type="PIRSF" id="PIRSF000097">
    <property type="entry name" value="AKR"/>
    <property type="match status" value="1"/>
</dbReference>
<sequence length="316" mass="35889">MSPQTVKLNNGLEIPIFGLGTWKSNPGEVTQAVEDAIDAGYRHIDCAFIYQNEKEIGVALAKKFKEGKIKREDIFVTSKLWNAFHSPHLVEGALRQSLQNLGLDYLDLYLIHWPIGFKEGGELFPIDADGKMQFSNVDYVDTWRAMEKLVQQGLVKSIGLSNFNKRQIEDILKVATIPPAMNQIECHPYLNQKKLIEFCKSKGIAITAYSPLGSPDRPWAKPEEPKLLDDEKLKEVAKKYGKTTAQVLIKYQIQRGIVTIPKSANKVRIQENFNIFDFELSADDMAYIDTFDCNGRICPMTSSLGHHQHPFDHDEY</sequence>
<feature type="domain" description="NADP-dependent oxidoreductase" evidence="7">
    <location>
        <begin position="18"/>
        <end position="290"/>
    </location>
</feature>
<dbReference type="PANTHER" id="PTHR11732">
    <property type="entry name" value="ALDO/KETO REDUCTASE"/>
    <property type="match status" value="1"/>
</dbReference>
<dbReference type="SUPFAM" id="SSF51430">
    <property type="entry name" value="NAD(P)-linked oxidoreductase"/>
    <property type="match status" value="1"/>
</dbReference>
<dbReference type="Pfam" id="PF00248">
    <property type="entry name" value="Aldo_ket_red"/>
    <property type="match status" value="1"/>
</dbReference>
<organism evidence="8">
    <name type="scientific">Photinus pyralis</name>
    <name type="common">Common eastern firefly</name>
    <name type="synonym">Lampyris pyralis</name>
    <dbReference type="NCBI Taxonomy" id="7054"/>
    <lineage>
        <taxon>Eukaryota</taxon>
        <taxon>Metazoa</taxon>
        <taxon>Ecdysozoa</taxon>
        <taxon>Arthropoda</taxon>
        <taxon>Hexapoda</taxon>
        <taxon>Insecta</taxon>
        <taxon>Pterygota</taxon>
        <taxon>Neoptera</taxon>
        <taxon>Endopterygota</taxon>
        <taxon>Coleoptera</taxon>
        <taxon>Polyphaga</taxon>
        <taxon>Elateriformia</taxon>
        <taxon>Elateroidea</taxon>
        <taxon>Lampyridae</taxon>
        <taxon>Lampyrinae</taxon>
        <taxon>Photinus</taxon>
    </lineage>
</organism>
<dbReference type="EMBL" id="GEZM01013785">
    <property type="protein sequence ID" value="JAV92325.1"/>
    <property type="molecule type" value="Transcribed_RNA"/>
</dbReference>
<feature type="binding site" evidence="5">
    <location>
        <position position="112"/>
    </location>
    <ligand>
        <name>substrate</name>
    </ligand>
</feature>
<evidence type="ECO:0000256" key="1">
    <source>
        <dbReference type="ARBA" id="ARBA00007905"/>
    </source>
</evidence>
<reference evidence="8" key="1">
    <citation type="journal article" date="2016" name="Sci. Rep.">
        <title>Molecular characterization of firefly nuptial gifts: a multi-omics approach sheds light on postcopulatory sexual selection.</title>
        <authorList>
            <person name="Al-Wathiqui N."/>
            <person name="Fallon T.R."/>
            <person name="South A."/>
            <person name="Weng J.K."/>
            <person name="Lewis S.M."/>
        </authorList>
    </citation>
    <scope>NUCLEOTIDE SEQUENCE</scope>
</reference>
<dbReference type="PROSITE" id="PS00063">
    <property type="entry name" value="ALDOKETO_REDUCTASE_3"/>
    <property type="match status" value="1"/>
</dbReference>
<evidence type="ECO:0000256" key="5">
    <source>
        <dbReference type="PIRSR" id="PIRSR000097-2"/>
    </source>
</evidence>
<dbReference type="InterPro" id="IPR023210">
    <property type="entry name" value="NADP_OxRdtase_dom"/>
</dbReference>
<evidence type="ECO:0000256" key="6">
    <source>
        <dbReference type="PIRSR" id="PIRSR000097-3"/>
    </source>
</evidence>
<dbReference type="EMBL" id="GEZM01013784">
    <property type="protein sequence ID" value="JAV92326.1"/>
    <property type="molecule type" value="Transcribed_RNA"/>
</dbReference>
<dbReference type="Gene3D" id="3.20.20.100">
    <property type="entry name" value="NADP-dependent oxidoreductase domain"/>
    <property type="match status" value="1"/>
</dbReference>
<dbReference type="InterPro" id="IPR018170">
    <property type="entry name" value="Aldo/ket_reductase_CS"/>
</dbReference>
<evidence type="ECO:0000313" key="8">
    <source>
        <dbReference type="EMBL" id="JAV92325.1"/>
    </source>
</evidence>
<dbReference type="PRINTS" id="PR00069">
    <property type="entry name" value="ALDKETRDTASE"/>
</dbReference>
<accession>A0A1Y1N6N7</accession>
<dbReference type="FunFam" id="3.20.20.100:FF:000006">
    <property type="entry name" value="Aldo-keto reductase family 1 member A1"/>
    <property type="match status" value="1"/>
</dbReference>
<dbReference type="EMBL" id="GEZM01013786">
    <property type="protein sequence ID" value="JAV92324.1"/>
    <property type="molecule type" value="Transcribed_RNA"/>
</dbReference>
<dbReference type="InterPro" id="IPR036812">
    <property type="entry name" value="NAD(P)_OxRdtase_dom_sf"/>
</dbReference>
<protein>
    <recommendedName>
        <fullName evidence="7">NADP-dependent oxidoreductase domain-containing protein</fullName>
    </recommendedName>
</protein>
<dbReference type="PROSITE" id="PS00062">
    <property type="entry name" value="ALDOKETO_REDUCTASE_2"/>
    <property type="match status" value="1"/>
</dbReference>
<evidence type="ECO:0000256" key="4">
    <source>
        <dbReference type="PIRSR" id="PIRSR000097-1"/>
    </source>
</evidence>
<dbReference type="AlphaFoldDB" id="A0A1Y1N6N7"/>
<keyword evidence="2" id="KW-0521">NADP</keyword>
<evidence type="ECO:0000256" key="3">
    <source>
        <dbReference type="ARBA" id="ARBA00023002"/>
    </source>
</evidence>
<name>A0A1Y1N6N7_PHOPY</name>
<dbReference type="GO" id="GO:0016491">
    <property type="term" value="F:oxidoreductase activity"/>
    <property type="evidence" value="ECO:0007669"/>
    <property type="project" value="UniProtKB-KW"/>
</dbReference>
<feature type="site" description="Lowers pKa of active site Tyr" evidence="6">
    <location>
        <position position="79"/>
    </location>
</feature>
<dbReference type="InterPro" id="IPR020471">
    <property type="entry name" value="AKR"/>
</dbReference>
<evidence type="ECO:0000256" key="2">
    <source>
        <dbReference type="ARBA" id="ARBA00022857"/>
    </source>
</evidence>
<comment type="similarity">
    <text evidence="1">Belongs to the aldo/keto reductase family.</text>
</comment>
<evidence type="ECO:0000259" key="7">
    <source>
        <dbReference type="Pfam" id="PF00248"/>
    </source>
</evidence>
<keyword evidence="3" id="KW-0560">Oxidoreductase</keyword>